<evidence type="ECO:0000313" key="2">
    <source>
        <dbReference type="Proteomes" id="UP001054902"/>
    </source>
</evidence>
<comment type="caution">
    <text evidence="1">The sequence shown here is derived from an EMBL/GenBank/DDBJ whole genome shotgun (WGS) entry which is preliminary data.</text>
</comment>
<dbReference type="PANTHER" id="PTHR34290">
    <property type="entry name" value="SI:CH73-390P7.2"/>
    <property type="match status" value="1"/>
</dbReference>
<keyword evidence="2" id="KW-1185">Reference proteome</keyword>
<organism evidence="1 2">
    <name type="scientific">Chaetoceros tenuissimus</name>
    <dbReference type="NCBI Taxonomy" id="426638"/>
    <lineage>
        <taxon>Eukaryota</taxon>
        <taxon>Sar</taxon>
        <taxon>Stramenopiles</taxon>
        <taxon>Ochrophyta</taxon>
        <taxon>Bacillariophyta</taxon>
        <taxon>Coscinodiscophyceae</taxon>
        <taxon>Chaetocerotophycidae</taxon>
        <taxon>Chaetocerotales</taxon>
        <taxon>Chaetocerotaceae</taxon>
        <taxon>Chaetoceros</taxon>
    </lineage>
</organism>
<gene>
    <name evidence="1" type="ORF">CTEN210_03367</name>
</gene>
<dbReference type="InterPro" id="IPR044691">
    <property type="entry name" value="DCC1_Trx"/>
</dbReference>
<dbReference type="EMBL" id="BLLK01000022">
    <property type="protein sequence ID" value="GFH46893.1"/>
    <property type="molecule type" value="Genomic_DNA"/>
</dbReference>
<dbReference type="Proteomes" id="UP001054902">
    <property type="component" value="Unassembled WGS sequence"/>
</dbReference>
<protein>
    <recommendedName>
        <fullName evidence="3">DUF393 domain-containing protein</fullName>
    </recommendedName>
</protein>
<dbReference type="PANTHER" id="PTHR34290:SF2">
    <property type="entry name" value="OS04G0668800 PROTEIN"/>
    <property type="match status" value="1"/>
</dbReference>
<accession>A0AAD3H1Q3</accession>
<evidence type="ECO:0000313" key="1">
    <source>
        <dbReference type="EMBL" id="GFH46893.1"/>
    </source>
</evidence>
<dbReference type="InterPro" id="IPR007263">
    <property type="entry name" value="DCC1-like"/>
</dbReference>
<sequence>MNFSSRSDQNNLFSEEINIIYDSKCNVCKLEMDFLARRDEKININGRKLQLTDIEAEDYDPNDPKNGGVTYADGMKAIHAVKGNGEVVKGVPVFSLAYEKVKLGWIFKITTWPIVKEIVDVGYKLFCRYRTNITRGASVESLIKDYESRKALEKEMTKAADCNECQQKDRN</sequence>
<proteinExistence type="predicted"/>
<dbReference type="GO" id="GO:0015035">
    <property type="term" value="F:protein-disulfide reductase activity"/>
    <property type="evidence" value="ECO:0007669"/>
    <property type="project" value="InterPro"/>
</dbReference>
<reference evidence="1 2" key="1">
    <citation type="journal article" date="2021" name="Sci. Rep.">
        <title>The genome of the diatom Chaetoceros tenuissimus carries an ancient integrated fragment of an extant virus.</title>
        <authorList>
            <person name="Hongo Y."/>
            <person name="Kimura K."/>
            <person name="Takaki Y."/>
            <person name="Yoshida Y."/>
            <person name="Baba S."/>
            <person name="Kobayashi G."/>
            <person name="Nagasaki K."/>
            <person name="Hano T."/>
            <person name="Tomaru Y."/>
        </authorList>
    </citation>
    <scope>NUCLEOTIDE SEQUENCE [LARGE SCALE GENOMIC DNA]</scope>
    <source>
        <strain evidence="1 2">NIES-3715</strain>
    </source>
</reference>
<name>A0AAD3H1Q3_9STRA</name>
<evidence type="ECO:0008006" key="3">
    <source>
        <dbReference type="Google" id="ProtNLM"/>
    </source>
</evidence>
<dbReference type="Pfam" id="PF04134">
    <property type="entry name" value="DCC1-like"/>
    <property type="match status" value="1"/>
</dbReference>
<dbReference type="AlphaFoldDB" id="A0AAD3H1Q3"/>